<reference evidence="1 2" key="1">
    <citation type="journal article" date="2018" name="Front. Plant Sci.">
        <title>Red Clover (Trifolium pratense) and Zigzag Clover (T. medium) - A Picture of Genomic Similarities and Differences.</title>
        <authorList>
            <person name="Dluhosova J."/>
            <person name="Istvanek J."/>
            <person name="Nedelnik J."/>
            <person name="Repkova J."/>
        </authorList>
    </citation>
    <scope>NUCLEOTIDE SEQUENCE [LARGE SCALE GENOMIC DNA]</scope>
    <source>
        <strain evidence="2">cv. 10/8</strain>
        <tissue evidence="1">Leaf</tissue>
    </source>
</reference>
<dbReference type="AlphaFoldDB" id="A0A392RU61"/>
<sequence length="114" mass="12685">DSLTLEEVPSIYKPGLGYWLVILAKYGFPCSSLPASRNETANIVDEVVISPHLLLTQIVPVLLDRMLELQREEETNKLHYCKNLGDGEESSRRTGAEKEGNVSNGFIKLPFIAP</sequence>
<feature type="non-terminal residue" evidence="1">
    <location>
        <position position="114"/>
    </location>
</feature>
<evidence type="ECO:0000313" key="1">
    <source>
        <dbReference type="EMBL" id="MCI39742.1"/>
    </source>
</evidence>
<evidence type="ECO:0000313" key="2">
    <source>
        <dbReference type="Proteomes" id="UP000265520"/>
    </source>
</evidence>
<protein>
    <submittedName>
        <fullName evidence="1">Uncharacterized protein</fullName>
    </submittedName>
</protein>
<organism evidence="1 2">
    <name type="scientific">Trifolium medium</name>
    <dbReference type="NCBI Taxonomy" id="97028"/>
    <lineage>
        <taxon>Eukaryota</taxon>
        <taxon>Viridiplantae</taxon>
        <taxon>Streptophyta</taxon>
        <taxon>Embryophyta</taxon>
        <taxon>Tracheophyta</taxon>
        <taxon>Spermatophyta</taxon>
        <taxon>Magnoliopsida</taxon>
        <taxon>eudicotyledons</taxon>
        <taxon>Gunneridae</taxon>
        <taxon>Pentapetalae</taxon>
        <taxon>rosids</taxon>
        <taxon>fabids</taxon>
        <taxon>Fabales</taxon>
        <taxon>Fabaceae</taxon>
        <taxon>Papilionoideae</taxon>
        <taxon>50 kb inversion clade</taxon>
        <taxon>NPAAA clade</taxon>
        <taxon>Hologalegina</taxon>
        <taxon>IRL clade</taxon>
        <taxon>Trifolieae</taxon>
        <taxon>Trifolium</taxon>
    </lineage>
</organism>
<proteinExistence type="predicted"/>
<feature type="non-terminal residue" evidence="1">
    <location>
        <position position="1"/>
    </location>
</feature>
<accession>A0A392RU61</accession>
<dbReference type="Proteomes" id="UP000265520">
    <property type="component" value="Unassembled WGS sequence"/>
</dbReference>
<dbReference type="EMBL" id="LXQA010271102">
    <property type="protein sequence ID" value="MCI39742.1"/>
    <property type="molecule type" value="Genomic_DNA"/>
</dbReference>
<comment type="caution">
    <text evidence="1">The sequence shown here is derived from an EMBL/GenBank/DDBJ whole genome shotgun (WGS) entry which is preliminary data.</text>
</comment>
<name>A0A392RU61_9FABA</name>
<keyword evidence="2" id="KW-1185">Reference proteome</keyword>